<dbReference type="OrthoDB" id="4425998at2"/>
<dbReference type="Proteomes" id="UP000567922">
    <property type="component" value="Unassembled WGS sequence"/>
</dbReference>
<evidence type="ECO:0000313" key="2">
    <source>
        <dbReference type="Proteomes" id="UP000567922"/>
    </source>
</evidence>
<reference evidence="1 2" key="1">
    <citation type="submission" date="2020-08" db="EMBL/GenBank/DDBJ databases">
        <title>Sequencing the genomes of 1000 actinobacteria strains.</title>
        <authorList>
            <person name="Klenk H.-P."/>
        </authorList>
    </citation>
    <scope>NUCLEOTIDE SEQUENCE [LARGE SCALE GENOMIC DNA]</scope>
    <source>
        <strain evidence="1 2">DSM 45258</strain>
    </source>
</reference>
<name>A0A839RTE2_9ACTN</name>
<comment type="caution">
    <text evidence="1">The sequence shown here is derived from an EMBL/GenBank/DDBJ whole genome shotgun (WGS) entry which is preliminary data.</text>
</comment>
<protein>
    <recommendedName>
        <fullName evidence="3">Head-to-tail stopper</fullName>
    </recommendedName>
</protein>
<dbReference type="RefSeq" id="WP_064442619.1">
    <property type="nucleotide sequence ID" value="NZ_BDDI01000030.1"/>
</dbReference>
<evidence type="ECO:0008006" key="3">
    <source>
        <dbReference type="Google" id="ProtNLM"/>
    </source>
</evidence>
<organism evidence="1 2">
    <name type="scientific">Hoyosella altamirensis</name>
    <dbReference type="NCBI Taxonomy" id="616997"/>
    <lineage>
        <taxon>Bacteria</taxon>
        <taxon>Bacillati</taxon>
        <taxon>Actinomycetota</taxon>
        <taxon>Actinomycetes</taxon>
        <taxon>Mycobacteriales</taxon>
        <taxon>Hoyosellaceae</taxon>
        <taxon>Hoyosella</taxon>
    </lineage>
</organism>
<evidence type="ECO:0000313" key="1">
    <source>
        <dbReference type="EMBL" id="MBB3040145.1"/>
    </source>
</evidence>
<accession>A0A839RTE2</accession>
<gene>
    <name evidence="1" type="ORF">FHU29_004640</name>
</gene>
<keyword evidence="2" id="KW-1185">Reference proteome</keyword>
<sequence>MYTLTATILRAPLTKVTEFSSKPKPDWDNAAPIPLPVMVRVDPSTTSEGPVENPQTTTTYRLVSEPHGDVDLRTTDRISVPPLGVFAVDGEVFRVPDPLDPGEVHHVEATLKRVM</sequence>
<proteinExistence type="predicted"/>
<dbReference type="EMBL" id="JACHWS010000008">
    <property type="protein sequence ID" value="MBB3040145.1"/>
    <property type="molecule type" value="Genomic_DNA"/>
</dbReference>
<dbReference type="AlphaFoldDB" id="A0A839RTE2"/>